<dbReference type="AlphaFoldDB" id="A0A1N6HMK7"/>
<keyword evidence="3" id="KW-1185">Reference proteome</keyword>
<sequence length="130" mass="14335">MESVWKYVLTLLGAVVLSGTAHAQTFTCAVSNNIPYCQYTGKLDRVYINIDKWMLFYFEQSVDIALPASAGFTGISRGDAGAFAVSADPEFAEYFYSTALTAFAGEKTVTIQMRGNVGGYMKVDRIWVTR</sequence>
<dbReference type="RefSeq" id="WP_074206232.1">
    <property type="nucleotide sequence ID" value="NZ_FSQW01000002.1"/>
</dbReference>
<organism evidence="2 3">
    <name type="scientific">Parasphingorhabdus marina DSM 22363</name>
    <dbReference type="NCBI Taxonomy" id="1123272"/>
    <lineage>
        <taxon>Bacteria</taxon>
        <taxon>Pseudomonadati</taxon>
        <taxon>Pseudomonadota</taxon>
        <taxon>Alphaproteobacteria</taxon>
        <taxon>Sphingomonadales</taxon>
        <taxon>Sphingomonadaceae</taxon>
        <taxon>Parasphingorhabdus</taxon>
    </lineage>
</organism>
<feature type="chain" id="PRO_5011980546" evidence="1">
    <location>
        <begin position="24"/>
        <end position="130"/>
    </location>
</feature>
<dbReference type="EMBL" id="FSQW01000002">
    <property type="protein sequence ID" value="SIO20919.1"/>
    <property type="molecule type" value="Genomic_DNA"/>
</dbReference>
<name>A0A1N6HMK7_9SPHN</name>
<proteinExistence type="predicted"/>
<gene>
    <name evidence="2" type="ORF">SAMN02745824_3360</name>
</gene>
<evidence type="ECO:0000256" key="1">
    <source>
        <dbReference type="SAM" id="SignalP"/>
    </source>
</evidence>
<dbReference type="Proteomes" id="UP000185192">
    <property type="component" value="Unassembled WGS sequence"/>
</dbReference>
<accession>A0A1N6HMK7</accession>
<keyword evidence="1" id="KW-0732">Signal</keyword>
<reference evidence="3" key="1">
    <citation type="submission" date="2016-11" db="EMBL/GenBank/DDBJ databases">
        <authorList>
            <person name="Varghese N."/>
            <person name="Submissions S."/>
        </authorList>
    </citation>
    <scope>NUCLEOTIDE SEQUENCE [LARGE SCALE GENOMIC DNA]</scope>
    <source>
        <strain evidence="3">DSM 22363</strain>
    </source>
</reference>
<protein>
    <submittedName>
        <fullName evidence="2">Uncharacterized protein</fullName>
    </submittedName>
</protein>
<evidence type="ECO:0000313" key="2">
    <source>
        <dbReference type="EMBL" id="SIO20919.1"/>
    </source>
</evidence>
<feature type="signal peptide" evidence="1">
    <location>
        <begin position="1"/>
        <end position="23"/>
    </location>
</feature>
<dbReference type="STRING" id="1123272.SAMN02745824_3360"/>
<evidence type="ECO:0000313" key="3">
    <source>
        <dbReference type="Proteomes" id="UP000185192"/>
    </source>
</evidence>